<protein>
    <submittedName>
        <fullName evidence="1">Putative Sarcosine oxidase, delta subunit family protein</fullName>
    </submittedName>
</protein>
<accession>B3T053</accession>
<gene>
    <name evidence="1" type="ORF">ALOHA_HF4000001L24ctg1g31</name>
</gene>
<dbReference type="GO" id="GO:0046653">
    <property type="term" value="P:tetrahydrofolate metabolic process"/>
    <property type="evidence" value="ECO:0007669"/>
    <property type="project" value="InterPro"/>
</dbReference>
<name>B3T053_9ZZZZ</name>
<dbReference type="InterPro" id="IPR006279">
    <property type="entry name" value="SoxD"/>
</dbReference>
<dbReference type="AlphaFoldDB" id="B3T053"/>
<sequence length="88" mass="10405">MLEIKCPYCGKRSQNEFSYGGDASVKRPQLEKEISDKEWDGFVYFRSNPRGKHSELWHHVAGCRQWFKVSRNTLTHEIFKTAKINEEL</sequence>
<organism evidence="1">
    <name type="scientific">uncultured marine microorganism HF4000_001L24</name>
    <dbReference type="NCBI Taxonomy" id="455503"/>
    <lineage>
        <taxon>unclassified sequences</taxon>
        <taxon>environmental samples</taxon>
    </lineage>
</organism>
<dbReference type="Gene3D" id="3.30.2270.10">
    <property type="entry name" value="Folate-binding superfamily"/>
    <property type="match status" value="1"/>
</dbReference>
<dbReference type="GO" id="GO:0008115">
    <property type="term" value="F:sarcosine oxidase activity"/>
    <property type="evidence" value="ECO:0007669"/>
    <property type="project" value="InterPro"/>
</dbReference>
<dbReference type="NCBIfam" id="TIGR01374">
    <property type="entry name" value="soxD"/>
    <property type="match status" value="1"/>
</dbReference>
<proteinExistence type="predicted"/>
<reference evidence="1" key="1">
    <citation type="journal article" date="2008" name="ISME J.">
        <title>Genomic patterns of recombination, clonal divergence and environment in marine microbial populations.</title>
        <authorList>
            <person name="Konstantinidis K.T."/>
            <person name="Delong E.F."/>
        </authorList>
    </citation>
    <scope>NUCLEOTIDE SEQUENCE</scope>
</reference>
<evidence type="ECO:0000313" key="1">
    <source>
        <dbReference type="EMBL" id="ABZ05962.1"/>
    </source>
</evidence>
<dbReference type="Pfam" id="PF04267">
    <property type="entry name" value="SoxD"/>
    <property type="match status" value="1"/>
</dbReference>
<dbReference type="EMBL" id="EU016562">
    <property type="protein sequence ID" value="ABZ05962.1"/>
    <property type="molecule type" value="Genomic_DNA"/>
</dbReference>
<dbReference type="InterPro" id="IPR038561">
    <property type="entry name" value="SoxD_sf"/>
</dbReference>